<reference evidence="2 3" key="1">
    <citation type="submission" date="2018-07" db="EMBL/GenBank/DDBJ databases">
        <title>Genome sequences of six Lactobacillus spp. isolated from bumble bee guts.</title>
        <authorList>
            <person name="Motta E.V.S."/>
            <person name="Moran N.A."/>
        </authorList>
    </citation>
    <scope>NUCLEOTIDE SEQUENCE [LARGE SCALE GENOMIC DNA]</scope>
    <source>
        <strain evidence="2 3">BI-1.1</strain>
    </source>
</reference>
<comment type="caution">
    <text evidence="2">The sequence shown here is derived from an EMBL/GenBank/DDBJ whole genome shotgun (WGS) entry which is preliminary data.</text>
</comment>
<dbReference type="Proteomes" id="UP000284109">
    <property type="component" value="Unassembled WGS sequence"/>
</dbReference>
<keyword evidence="3" id="KW-1185">Reference proteome</keyword>
<evidence type="ECO:0000313" key="2">
    <source>
        <dbReference type="EMBL" id="RHW49703.1"/>
    </source>
</evidence>
<evidence type="ECO:0000256" key="1">
    <source>
        <dbReference type="SAM" id="Phobius"/>
    </source>
</evidence>
<accession>A0A3R6XUG7</accession>
<feature type="transmembrane region" description="Helical" evidence="1">
    <location>
        <begin position="6"/>
        <end position="24"/>
    </location>
</feature>
<evidence type="ECO:0000313" key="3">
    <source>
        <dbReference type="Proteomes" id="UP000284109"/>
    </source>
</evidence>
<protein>
    <submittedName>
        <fullName evidence="2">Uncharacterized protein</fullName>
    </submittedName>
</protein>
<name>A0A3R6XUG7_9LACO</name>
<gene>
    <name evidence="2" type="ORF">DS831_05945</name>
</gene>
<dbReference type="EMBL" id="QOCR01000004">
    <property type="protein sequence ID" value="RHW49703.1"/>
    <property type="molecule type" value="Genomic_DNA"/>
</dbReference>
<keyword evidence="1" id="KW-0812">Transmembrane</keyword>
<sequence>MTITIFPVSLGIGLYIGFLTGWSIKDSLNQKNYRKSLQNKKIESATNRFDSKKTFNRNHFNTK</sequence>
<organism evidence="2 3">
    <name type="scientific">Bombilactobacillus bombi</name>
    <dbReference type="NCBI Taxonomy" id="1303590"/>
    <lineage>
        <taxon>Bacteria</taxon>
        <taxon>Bacillati</taxon>
        <taxon>Bacillota</taxon>
        <taxon>Bacilli</taxon>
        <taxon>Lactobacillales</taxon>
        <taxon>Lactobacillaceae</taxon>
        <taxon>Bombilactobacillus</taxon>
    </lineage>
</organism>
<keyword evidence="1" id="KW-1133">Transmembrane helix</keyword>
<dbReference type="AlphaFoldDB" id="A0A3R6XUG7"/>
<keyword evidence="1" id="KW-0472">Membrane</keyword>
<proteinExistence type="predicted"/>